<accession>A0A6J6ZEU2</accession>
<proteinExistence type="predicted"/>
<dbReference type="AlphaFoldDB" id="A0A6J6ZEU2"/>
<name>A0A6J6ZEU2_9ZZZZ</name>
<dbReference type="EMBL" id="CAFAAY010000069">
    <property type="protein sequence ID" value="CAB4818176.1"/>
    <property type="molecule type" value="Genomic_DNA"/>
</dbReference>
<protein>
    <submittedName>
        <fullName evidence="1">Unannotated protein</fullName>
    </submittedName>
</protein>
<organism evidence="1">
    <name type="scientific">freshwater metagenome</name>
    <dbReference type="NCBI Taxonomy" id="449393"/>
    <lineage>
        <taxon>unclassified sequences</taxon>
        <taxon>metagenomes</taxon>
        <taxon>ecological metagenomes</taxon>
    </lineage>
</organism>
<sequence length="93" mass="9821">MVPGANVPVVSSTIVATNSWPRMMGDIPCGMMTGPSKYSSRSVPQIPVRSTRTSAIPGVNSGVGISSTRISFALYQSAARIHTPEYSSFEAMV</sequence>
<reference evidence="1" key="1">
    <citation type="submission" date="2020-05" db="EMBL/GenBank/DDBJ databases">
        <authorList>
            <person name="Chiriac C."/>
            <person name="Salcher M."/>
            <person name="Ghai R."/>
            <person name="Kavagutti S V."/>
        </authorList>
    </citation>
    <scope>NUCLEOTIDE SEQUENCE</scope>
</reference>
<gene>
    <name evidence="1" type="ORF">UFOPK3124_00887</name>
</gene>
<evidence type="ECO:0000313" key="1">
    <source>
        <dbReference type="EMBL" id="CAB4818176.1"/>
    </source>
</evidence>